<gene>
    <name evidence="1" type="ORF">BQ4739_LOCUS8965</name>
</gene>
<accession>A0A383VW26</accession>
<name>A0A383VW26_TETOB</name>
<keyword evidence="2" id="KW-1185">Reference proteome</keyword>
<reference evidence="1 2" key="1">
    <citation type="submission" date="2016-10" db="EMBL/GenBank/DDBJ databases">
        <authorList>
            <person name="Cai Z."/>
        </authorList>
    </citation>
    <scope>NUCLEOTIDE SEQUENCE [LARGE SCALE GENOMIC DNA]</scope>
</reference>
<evidence type="ECO:0000313" key="1">
    <source>
        <dbReference type="EMBL" id="SZX68626.1"/>
    </source>
</evidence>
<evidence type="ECO:0000313" key="2">
    <source>
        <dbReference type="Proteomes" id="UP000256970"/>
    </source>
</evidence>
<dbReference type="AlphaFoldDB" id="A0A383VW26"/>
<organism evidence="1 2">
    <name type="scientific">Tetradesmus obliquus</name>
    <name type="common">Green alga</name>
    <name type="synonym">Acutodesmus obliquus</name>
    <dbReference type="NCBI Taxonomy" id="3088"/>
    <lineage>
        <taxon>Eukaryota</taxon>
        <taxon>Viridiplantae</taxon>
        <taxon>Chlorophyta</taxon>
        <taxon>core chlorophytes</taxon>
        <taxon>Chlorophyceae</taxon>
        <taxon>CS clade</taxon>
        <taxon>Sphaeropleales</taxon>
        <taxon>Scenedesmaceae</taxon>
        <taxon>Tetradesmus</taxon>
    </lineage>
</organism>
<evidence type="ECO:0008006" key="3">
    <source>
        <dbReference type="Google" id="ProtNLM"/>
    </source>
</evidence>
<dbReference type="EMBL" id="FNXT01000869">
    <property type="protein sequence ID" value="SZX68626.1"/>
    <property type="molecule type" value="Genomic_DNA"/>
</dbReference>
<dbReference type="InterPro" id="IPR011333">
    <property type="entry name" value="SKP1/BTB/POZ_sf"/>
</dbReference>
<proteinExistence type="predicted"/>
<sequence>MSVVLQFDSVVTFTVDRSILTSVSDVLDGAATAADSNADGTQSQSCTVPLSDDESEHWKLLIPFLKVVAETPAKADRAAQATTSTSSSSSIDCSASLNLTTAAVVLRLADKYNMNSICSIVTGFLTSDQAAYSQASIASGDPASIWRWLQLASQISQPELLEHYKQLIIAQRFVPGSAEDIAGLHPKDSAELLLTFMSESAQARYRCLGCAGRHCTEVRLCSRCSFSPHIRL</sequence>
<dbReference type="Proteomes" id="UP000256970">
    <property type="component" value="Unassembled WGS sequence"/>
</dbReference>
<protein>
    <recommendedName>
        <fullName evidence="3">BTB domain-containing protein</fullName>
    </recommendedName>
</protein>
<dbReference type="Gene3D" id="3.30.710.10">
    <property type="entry name" value="Potassium Channel Kv1.1, Chain A"/>
    <property type="match status" value="1"/>
</dbReference>